<organism evidence="1 2">
    <name type="scientific">Solanum commersonii</name>
    <name type="common">Commerson's wild potato</name>
    <name type="synonym">Commerson's nightshade</name>
    <dbReference type="NCBI Taxonomy" id="4109"/>
    <lineage>
        <taxon>Eukaryota</taxon>
        <taxon>Viridiplantae</taxon>
        <taxon>Streptophyta</taxon>
        <taxon>Embryophyta</taxon>
        <taxon>Tracheophyta</taxon>
        <taxon>Spermatophyta</taxon>
        <taxon>Magnoliopsida</taxon>
        <taxon>eudicotyledons</taxon>
        <taxon>Gunneridae</taxon>
        <taxon>Pentapetalae</taxon>
        <taxon>asterids</taxon>
        <taxon>lamiids</taxon>
        <taxon>Solanales</taxon>
        <taxon>Solanaceae</taxon>
        <taxon>Solanoideae</taxon>
        <taxon>Solaneae</taxon>
        <taxon>Solanum</taxon>
    </lineage>
</organism>
<evidence type="ECO:0000313" key="1">
    <source>
        <dbReference type="EMBL" id="KAG5571021.1"/>
    </source>
</evidence>
<dbReference type="EMBL" id="JACXVP010000012">
    <property type="protein sequence ID" value="KAG5571021.1"/>
    <property type="molecule type" value="Genomic_DNA"/>
</dbReference>
<keyword evidence="2" id="KW-1185">Reference proteome</keyword>
<dbReference type="Proteomes" id="UP000824120">
    <property type="component" value="Chromosome 12"/>
</dbReference>
<reference evidence="1 2" key="1">
    <citation type="submission" date="2020-09" db="EMBL/GenBank/DDBJ databases">
        <title>De no assembly of potato wild relative species, Solanum commersonii.</title>
        <authorList>
            <person name="Cho K."/>
        </authorList>
    </citation>
    <scope>NUCLEOTIDE SEQUENCE [LARGE SCALE GENOMIC DNA]</scope>
    <source>
        <strain evidence="1">LZ3.2</strain>
        <tissue evidence="1">Leaf</tissue>
    </source>
</reference>
<evidence type="ECO:0008006" key="3">
    <source>
        <dbReference type="Google" id="ProtNLM"/>
    </source>
</evidence>
<evidence type="ECO:0000313" key="2">
    <source>
        <dbReference type="Proteomes" id="UP000824120"/>
    </source>
</evidence>
<comment type="caution">
    <text evidence="1">The sequence shown here is derived from an EMBL/GenBank/DDBJ whole genome shotgun (WGS) entry which is preliminary data.</text>
</comment>
<proteinExistence type="predicted"/>
<sequence length="100" mass="12038">MRTLKWDPLFDLEEETSIAIAWISFPSLPHNFFGKEAIFSLVDLLGEFPKRINVGMRKKTREIMEKRVQIKYNYVLKYCKDIMKMNVLSFTLNYTQRRKK</sequence>
<accession>A0A9J5W602</accession>
<gene>
    <name evidence="1" type="ORF">H5410_060787</name>
</gene>
<protein>
    <recommendedName>
        <fullName evidence="3">DUF4283 domain-containing protein</fullName>
    </recommendedName>
</protein>
<dbReference type="AlphaFoldDB" id="A0A9J5W602"/>
<name>A0A9J5W602_SOLCO</name>